<evidence type="ECO:0000256" key="2">
    <source>
        <dbReference type="ARBA" id="ARBA00002221"/>
    </source>
</evidence>
<protein>
    <recommendedName>
        <fullName evidence="7">peptidylprolyl isomerase</fullName>
        <ecNumber evidence="7">5.2.1.8</ecNumber>
    </recommendedName>
</protein>
<dbReference type="PANTHER" id="PTHR43811">
    <property type="entry name" value="FKBP-TYPE PEPTIDYL-PROLYL CIS-TRANS ISOMERASE FKPA"/>
    <property type="match status" value="1"/>
</dbReference>
<evidence type="ECO:0000259" key="9">
    <source>
        <dbReference type="PROSITE" id="PS50059"/>
    </source>
</evidence>
<evidence type="ECO:0000313" key="15">
    <source>
        <dbReference type="Proteomes" id="UP000270230"/>
    </source>
</evidence>
<comment type="function">
    <text evidence="2">PPIase that acts as a histone chaperone. Histone proline isomerase that increases the rate of cis-trans isomerization at prolines on the histone H3 N-terminal tail. Proline isomerization influences H3 methylation thereby regulating gene expression.</text>
</comment>
<feature type="compositionally biased region" description="Acidic residues" evidence="8">
    <location>
        <begin position="65"/>
        <end position="80"/>
    </location>
</feature>
<feature type="domain" description="PPIase FKBP-type" evidence="9">
    <location>
        <begin position="403"/>
        <end position="490"/>
    </location>
</feature>
<dbReference type="EC" id="5.2.1.8" evidence="7"/>
<gene>
    <name evidence="13" type="ORF">D0863_11171</name>
    <name evidence="12" type="ORF">D0865_07384</name>
    <name evidence="11" type="ORF">D0868_07365</name>
    <name evidence="10" type="ORF">D0869_07648</name>
</gene>
<feature type="compositionally biased region" description="Basic and acidic residues" evidence="8">
    <location>
        <begin position="352"/>
        <end position="376"/>
    </location>
</feature>
<evidence type="ECO:0000256" key="5">
    <source>
        <dbReference type="ARBA" id="ARBA00023110"/>
    </source>
</evidence>
<keyword evidence="6 7" id="KW-0413">Isomerase</keyword>
<dbReference type="PIRSF" id="PIRSF001473">
    <property type="entry name" value="FK506-bp_FPR3"/>
    <property type="match status" value="1"/>
</dbReference>
<dbReference type="EMBL" id="QWIJ01000623">
    <property type="protein sequence ID" value="RMX80306.1"/>
    <property type="molecule type" value="Genomic_DNA"/>
</dbReference>
<dbReference type="InterPro" id="IPR041232">
    <property type="entry name" value="NPL"/>
</dbReference>
<dbReference type="OrthoDB" id="77911at2759"/>
<dbReference type="Proteomes" id="UP000281245">
    <property type="component" value="Unassembled WGS sequence"/>
</dbReference>
<comment type="similarity">
    <text evidence="3">Belongs to the FKBP-type PPIase family. FKBP3/4 subfamily.</text>
</comment>
<dbReference type="EMBL" id="QWIN01000580">
    <property type="protein sequence ID" value="RMY49606.1"/>
    <property type="molecule type" value="Genomic_DNA"/>
</dbReference>
<evidence type="ECO:0000256" key="4">
    <source>
        <dbReference type="ARBA" id="ARBA00011865"/>
    </source>
</evidence>
<dbReference type="GO" id="GO:0005730">
    <property type="term" value="C:nucleolus"/>
    <property type="evidence" value="ECO:0007669"/>
    <property type="project" value="TreeGrafter"/>
</dbReference>
<dbReference type="Gene3D" id="3.10.50.40">
    <property type="match status" value="1"/>
</dbReference>
<dbReference type="PANTHER" id="PTHR43811:SF19">
    <property type="entry name" value="39 KDA FK506-BINDING NUCLEAR PROTEIN"/>
    <property type="match status" value="1"/>
</dbReference>
<dbReference type="Proteomes" id="UP000270230">
    <property type="component" value="Unassembled WGS sequence"/>
</dbReference>
<accession>A0A3M7CD13</accession>
<evidence type="ECO:0000256" key="8">
    <source>
        <dbReference type="SAM" id="MobiDB-lite"/>
    </source>
</evidence>
<dbReference type="EMBL" id="QWIP01000513">
    <property type="protein sequence ID" value="RMY61770.1"/>
    <property type="molecule type" value="Genomic_DNA"/>
</dbReference>
<dbReference type="SUPFAM" id="SSF54534">
    <property type="entry name" value="FKBP-like"/>
    <property type="match status" value="1"/>
</dbReference>
<reference evidence="14 15" key="1">
    <citation type="journal article" date="2018" name="BMC Genomics">
        <title>Genomic evidence for intraspecific hybridization in a clonal and extremely halotolerant yeast.</title>
        <authorList>
            <person name="Gostincar C."/>
            <person name="Stajich J.E."/>
            <person name="Zupancic J."/>
            <person name="Zalar P."/>
            <person name="Gunde-Cimerman N."/>
        </authorList>
    </citation>
    <scope>NUCLEOTIDE SEQUENCE [LARGE SCALE GENOMIC DNA]</scope>
    <source>
        <strain evidence="12 15">EXF-151</strain>
        <strain evidence="13 14">EXF-2682</strain>
        <strain evidence="11 17">EXF-6654</strain>
        <strain evidence="10 16">EXF-6656</strain>
    </source>
</reference>
<dbReference type="EMBL" id="QWIK01000601">
    <property type="protein sequence ID" value="RMY03621.1"/>
    <property type="molecule type" value="Genomic_DNA"/>
</dbReference>
<dbReference type="InterPro" id="IPR001179">
    <property type="entry name" value="PPIase_FKBP_dom"/>
</dbReference>
<dbReference type="InterPro" id="IPR023566">
    <property type="entry name" value="PPIase_Fpr3/Fpr4-like"/>
</dbReference>
<evidence type="ECO:0000313" key="11">
    <source>
        <dbReference type="EMBL" id="RMY03621.1"/>
    </source>
</evidence>
<dbReference type="Gene3D" id="2.60.120.340">
    <property type="entry name" value="Nucleoplasmin core domain"/>
    <property type="match status" value="1"/>
</dbReference>
<comment type="caution">
    <text evidence="12">The sequence shown here is derived from an EMBL/GenBank/DDBJ whole genome shotgun (WGS) entry which is preliminary data.</text>
</comment>
<dbReference type="VEuPathDB" id="FungiDB:BTJ68_00987"/>
<feature type="region of interest" description="Disordered" evidence="8">
    <location>
        <begin position="60"/>
        <end position="179"/>
    </location>
</feature>
<sequence>MSGMIPMAMYGLEVPCGDVAISARPEIPSAFRITMAAIDPSAEAEGEEGAPQRATLKVIRQPLGDDYDDEEDDDEFDADEFERRLAEEDDEDDSEDDEETNGGPSDPKKSKKARKEAAEAEIRKMLMEEGMDVDEDDSKPNGVTKSAKAKGKMPASDEEDDEDDEDDDDDMSDEGEVEEFVICTLDPQKNYQQPLDITVGDDERVWFKVSGTHSIFLTGNYVELPGSRDGEDDDEDDYDSEDDYDLEPDEDEIDEEDELDDMGGPRITEVEDEEEAPKLVEASKKADKKNNKRAAAEDEPETLDEMITKESGPNGEQKLSKKQLKKQKKNDGSAVTVEKTEEKPADAPSSAKSDKKVSFAKELEQGPTPNKDEKAKGALGVKVVQGVTIDDKKLGTGPAAKSGDRVAMRYIGKLQKDNKVFDSNKKGKPFSFKLGAGQVIKGWEIGIQGLAVGGERRITIPANLAYGKQNMGDIPPNSTLIFDVKLLEVNKGK</sequence>
<feature type="region of interest" description="Disordered" evidence="8">
    <location>
        <begin position="218"/>
        <end position="376"/>
    </location>
</feature>
<dbReference type="Pfam" id="PF00254">
    <property type="entry name" value="FKBP_C"/>
    <property type="match status" value="1"/>
</dbReference>
<evidence type="ECO:0000313" key="10">
    <source>
        <dbReference type="EMBL" id="RMX80306.1"/>
    </source>
</evidence>
<evidence type="ECO:0000313" key="16">
    <source>
        <dbReference type="Proteomes" id="UP000281245"/>
    </source>
</evidence>
<evidence type="ECO:0000256" key="6">
    <source>
        <dbReference type="ARBA" id="ARBA00023235"/>
    </source>
</evidence>
<feature type="compositionally biased region" description="Acidic residues" evidence="8">
    <location>
        <begin position="156"/>
        <end position="179"/>
    </location>
</feature>
<dbReference type="GO" id="GO:0003755">
    <property type="term" value="F:peptidyl-prolyl cis-trans isomerase activity"/>
    <property type="evidence" value="ECO:0007669"/>
    <property type="project" value="UniProtKB-KW"/>
</dbReference>
<name>A0A3M7CD13_HORWE</name>
<dbReference type="Proteomes" id="UP000269276">
    <property type="component" value="Unassembled WGS sequence"/>
</dbReference>
<evidence type="ECO:0000313" key="12">
    <source>
        <dbReference type="EMBL" id="RMY49606.1"/>
    </source>
</evidence>
<evidence type="ECO:0000256" key="1">
    <source>
        <dbReference type="ARBA" id="ARBA00000971"/>
    </source>
</evidence>
<evidence type="ECO:0000313" key="17">
    <source>
        <dbReference type="Proteomes" id="UP000282582"/>
    </source>
</evidence>
<keyword evidence="5 7" id="KW-0697">Rotamase</keyword>
<proteinExistence type="inferred from homology"/>
<organism evidence="12 15">
    <name type="scientific">Hortaea werneckii</name>
    <name type="common">Black yeast</name>
    <name type="synonym">Cladosporium werneckii</name>
    <dbReference type="NCBI Taxonomy" id="91943"/>
    <lineage>
        <taxon>Eukaryota</taxon>
        <taxon>Fungi</taxon>
        <taxon>Dikarya</taxon>
        <taxon>Ascomycota</taxon>
        <taxon>Pezizomycotina</taxon>
        <taxon>Dothideomycetes</taxon>
        <taxon>Dothideomycetidae</taxon>
        <taxon>Mycosphaerellales</taxon>
        <taxon>Teratosphaeriaceae</taxon>
        <taxon>Hortaea</taxon>
    </lineage>
</organism>
<feature type="compositionally biased region" description="Basic and acidic residues" evidence="8">
    <location>
        <begin position="276"/>
        <end position="289"/>
    </location>
</feature>
<evidence type="ECO:0000256" key="7">
    <source>
        <dbReference type="PROSITE-ProRule" id="PRU00277"/>
    </source>
</evidence>
<dbReference type="PROSITE" id="PS50059">
    <property type="entry name" value="FKBP_PPIASE"/>
    <property type="match status" value="1"/>
</dbReference>
<feature type="compositionally biased region" description="Basic and acidic residues" evidence="8">
    <location>
        <begin position="115"/>
        <end position="127"/>
    </location>
</feature>
<dbReference type="InterPro" id="IPR046357">
    <property type="entry name" value="PPIase_dom_sf"/>
</dbReference>
<feature type="compositionally biased region" description="Acidic residues" evidence="8">
    <location>
        <begin position="87"/>
        <end position="100"/>
    </location>
</feature>
<feature type="compositionally biased region" description="Acidic residues" evidence="8">
    <location>
        <begin position="230"/>
        <end position="261"/>
    </location>
</feature>
<evidence type="ECO:0000313" key="13">
    <source>
        <dbReference type="EMBL" id="RMY61770.1"/>
    </source>
</evidence>
<dbReference type="AlphaFoldDB" id="A0A3M7CD13"/>
<dbReference type="GO" id="GO:0000785">
    <property type="term" value="C:chromatin"/>
    <property type="evidence" value="ECO:0007669"/>
    <property type="project" value="TreeGrafter"/>
</dbReference>
<dbReference type="Proteomes" id="UP000282582">
    <property type="component" value="Unassembled WGS sequence"/>
</dbReference>
<dbReference type="Pfam" id="PF17800">
    <property type="entry name" value="NPL"/>
    <property type="match status" value="1"/>
</dbReference>
<evidence type="ECO:0000313" key="14">
    <source>
        <dbReference type="Proteomes" id="UP000269276"/>
    </source>
</evidence>
<evidence type="ECO:0000256" key="3">
    <source>
        <dbReference type="ARBA" id="ARBA00007838"/>
    </source>
</evidence>
<comment type="catalytic activity">
    <reaction evidence="1 7">
        <text>[protein]-peptidylproline (omega=180) = [protein]-peptidylproline (omega=0)</text>
        <dbReference type="Rhea" id="RHEA:16237"/>
        <dbReference type="Rhea" id="RHEA-COMP:10747"/>
        <dbReference type="Rhea" id="RHEA-COMP:10748"/>
        <dbReference type="ChEBI" id="CHEBI:83833"/>
        <dbReference type="ChEBI" id="CHEBI:83834"/>
        <dbReference type="EC" id="5.2.1.8"/>
    </reaction>
</comment>
<dbReference type="FunFam" id="3.10.50.40:FF:000006">
    <property type="entry name" value="Peptidyl-prolyl cis-trans isomerase"/>
    <property type="match status" value="1"/>
</dbReference>
<comment type="subunit">
    <text evidence="4">Binds to histones H3 and H4.</text>
</comment>